<reference evidence="6 7" key="1">
    <citation type="journal article" date="2019" name="Int. J. Syst. Evol. Microbiol.">
        <title>The Global Catalogue of Microorganisms (GCM) 10K type strain sequencing project: providing services to taxonomists for standard genome sequencing and annotation.</title>
        <authorList>
            <consortium name="The Broad Institute Genomics Platform"/>
            <consortium name="The Broad Institute Genome Sequencing Center for Infectious Disease"/>
            <person name="Wu L."/>
            <person name="Ma J."/>
        </authorList>
    </citation>
    <scope>NUCLEOTIDE SEQUENCE [LARGE SCALE GENOMIC DNA]</scope>
    <source>
        <strain evidence="6 7">JCM 15309</strain>
    </source>
</reference>
<keyword evidence="3" id="KW-0560">Oxidoreductase</keyword>
<dbReference type="EMBL" id="BAAAPB010000002">
    <property type="protein sequence ID" value="GAA1960415.1"/>
    <property type="molecule type" value="Genomic_DNA"/>
</dbReference>
<feature type="domain" description="Luciferase-like" evidence="5">
    <location>
        <begin position="9"/>
        <end position="192"/>
    </location>
</feature>
<dbReference type="Gene3D" id="3.20.20.30">
    <property type="entry name" value="Luciferase-like domain"/>
    <property type="match status" value="1"/>
</dbReference>
<dbReference type="InterPro" id="IPR050172">
    <property type="entry name" value="SsuD_RutA_monooxygenase"/>
</dbReference>
<evidence type="ECO:0000256" key="4">
    <source>
        <dbReference type="ARBA" id="ARBA00023033"/>
    </source>
</evidence>
<evidence type="ECO:0000256" key="2">
    <source>
        <dbReference type="ARBA" id="ARBA00022643"/>
    </source>
</evidence>
<evidence type="ECO:0000256" key="3">
    <source>
        <dbReference type="ARBA" id="ARBA00023002"/>
    </source>
</evidence>
<evidence type="ECO:0000259" key="5">
    <source>
        <dbReference type="Pfam" id="PF00296"/>
    </source>
</evidence>
<dbReference type="PANTHER" id="PTHR42847">
    <property type="entry name" value="ALKANESULFONATE MONOOXYGENASE"/>
    <property type="match status" value="1"/>
</dbReference>
<keyword evidence="2" id="KW-0288">FMN</keyword>
<organism evidence="6 7">
    <name type="scientific">Nocardioides panacihumi</name>
    <dbReference type="NCBI Taxonomy" id="400774"/>
    <lineage>
        <taxon>Bacteria</taxon>
        <taxon>Bacillati</taxon>
        <taxon>Actinomycetota</taxon>
        <taxon>Actinomycetes</taxon>
        <taxon>Propionibacteriales</taxon>
        <taxon>Nocardioidaceae</taxon>
        <taxon>Nocardioides</taxon>
    </lineage>
</organism>
<dbReference type="InterPro" id="IPR011251">
    <property type="entry name" value="Luciferase-like_dom"/>
</dbReference>
<dbReference type="SUPFAM" id="SSF51679">
    <property type="entry name" value="Bacterial luciferase-like"/>
    <property type="match status" value="1"/>
</dbReference>
<comment type="caution">
    <text evidence="6">The sequence shown here is derived from an EMBL/GenBank/DDBJ whole genome shotgun (WGS) entry which is preliminary data.</text>
</comment>
<evidence type="ECO:0000313" key="6">
    <source>
        <dbReference type="EMBL" id="GAA1960415.1"/>
    </source>
</evidence>
<sequence length="291" mass="30443">MRLGVVVLQTRPWRQLAADFTLMEELGYDAAYVYDHLTHPSAAGGWLADGFTTLAAAAGVTDRIELGPLVASGALHSPVALARLAATVQDVSGGRLVLGLGAGAPGCALADRDEDVTGGQLSARLADVVEGLEAVWGGAAEWNGRRMSFSGVETAPLPPGVDRPFLLLAAHGPRALALAARHADGWNTYGGPGSTVLDPEGFWGAVRDQSARLEDACVAEGRDPATLRRSLLLGFGTVRPTASVEAYRDAMGRAEELGFGELVVYGPFAEPGDHFHSTLDVHAEVLADRRG</sequence>
<protein>
    <submittedName>
        <fullName evidence="6">LLM class flavin-dependent oxidoreductase</fullName>
    </submittedName>
</protein>
<gene>
    <name evidence="6" type="ORF">GCM10009798_20020</name>
</gene>
<keyword evidence="1" id="KW-0285">Flavoprotein</keyword>
<evidence type="ECO:0000256" key="1">
    <source>
        <dbReference type="ARBA" id="ARBA00022630"/>
    </source>
</evidence>
<dbReference type="PANTHER" id="PTHR42847:SF4">
    <property type="entry name" value="ALKANESULFONATE MONOOXYGENASE-RELATED"/>
    <property type="match status" value="1"/>
</dbReference>
<name>A0ABN2QYD1_9ACTN</name>
<keyword evidence="4" id="KW-0503">Monooxygenase</keyword>
<accession>A0ABN2QYD1</accession>
<dbReference type="InterPro" id="IPR036661">
    <property type="entry name" value="Luciferase-like_sf"/>
</dbReference>
<dbReference type="RefSeq" id="WP_344044673.1">
    <property type="nucleotide sequence ID" value="NZ_BAAAPB010000002.1"/>
</dbReference>
<keyword evidence="7" id="KW-1185">Reference proteome</keyword>
<proteinExistence type="predicted"/>
<dbReference type="Pfam" id="PF00296">
    <property type="entry name" value="Bac_luciferase"/>
    <property type="match status" value="1"/>
</dbReference>
<evidence type="ECO:0000313" key="7">
    <source>
        <dbReference type="Proteomes" id="UP001500571"/>
    </source>
</evidence>
<dbReference type="Proteomes" id="UP001500571">
    <property type="component" value="Unassembled WGS sequence"/>
</dbReference>